<organism evidence="1 2">
    <name type="scientific">Mycena alexandri</name>
    <dbReference type="NCBI Taxonomy" id="1745969"/>
    <lineage>
        <taxon>Eukaryota</taxon>
        <taxon>Fungi</taxon>
        <taxon>Dikarya</taxon>
        <taxon>Basidiomycota</taxon>
        <taxon>Agaricomycotina</taxon>
        <taxon>Agaricomycetes</taxon>
        <taxon>Agaricomycetidae</taxon>
        <taxon>Agaricales</taxon>
        <taxon>Marasmiineae</taxon>
        <taxon>Mycenaceae</taxon>
        <taxon>Mycena</taxon>
    </lineage>
</organism>
<protein>
    <submittedName>
        <fullName evidence="1">Uncharacterized protein</fullName>
    </submittedName>
</protein>
<evidence type="ECO:0000313" key="2">
    <source>
        <dbReference type="Proteomes" id="UP001218188"/>
    </source>
</evidence>
<dbReference type="EMBL" id="JARJCM010000011">
    <property type="protein sequence ID" value="KAJ7042820.1"/>
    <property type="molecule type" value="Genomic_DNA"/>
</dbReference>
<accession>A0AAD6TCZ5</accession>
<name>A0AAD6TCZ5_9AGAR</name>
<evidence type="ECO:0000313" key="1">
    <source>
        <dbReference type="EMBL" id="KAJ7042820.1"/>
    </source>
</evidence>
<comment type="caution">
    <text evidence="1">The sequence shown here is derived from an EMBL/GenBank/DDBJ whole genome shotgun (WGS) entry which is preliminary data.</text>
</comment>
<dbReference type="AlphaFoldDB" id="A0AAD6TCZ5"/>
<reference evidence="1" key="1">
    <citation type="submission" date="2023-03" db="EMBL/GenBank/DDBJ databases">
        <title>Massive genome expansion in bonnet fungi (Mycena s.s.) driven by repeated elements and novel gene families across ecological guilds.</title>
        <authorList>
            <consortium name="Lawrence Berkeley National Laboratory"/>
            <person name="Harder C.B."/>
            <person name="Miyauchi S."/>
            <person name="Viragh M."/>
            <person name="Kuo A."/>
            <person name="Thoen E."/>
            <person name="Andreopoulos B."/>
            <person name="Lu D."/>
            <person name="Skrede I."/>
            <person name="Drula E."/>
            <person name="Henrissat B."/>
            <person name="Morin E."/>
            <person name="Kohler A."/>
            <person name="Barry K."/>
            <person name="LaButti K."/>
            <person name="Morin E."/>
            <person name="Salamov A."/>
            <person name="Lipzen A."/>
            <person name="Mereny Z."/>
            <person name="Hegedus B."/>
            <person name="Baldrian P."/>
            <person name="Stursova M."/>
            <person name="Weitz H."/>
            <person name="Taylor A."/>
            <person name="Grigoriev I.V."/>
            <person name="Nagy L.G."/>
            <person name="Martin F."/>
            <person name="Kauserud H."/>
        </authorList>
    </citation>
    <scope>NUCLEOTIDE SEQUENCE</scope>
    <source>
        <strain evidence="1">CBHHK200</strain>
    </source>
</reference>
<keyword evidence="2" id="KW-1185">Reference proteome</keyword>
<gene>
    <name evidence="1" type="ORF">C8F04DRAFT_1074931</name>
</gene>
<sequence length="124" mass="14555">MIFEQLLESTRLAPNRPPVSKAASLYRLALTCRKFTDPAVALLWESQHGVMPLLKCLPSRKWEIFEGSFVSRSAYLRIGRHHECNSVRVLESQRKMHTYKRQRRLRTENPTWRQCQWGVVATES</sequence>
<dbReference type="Proteomes" id="UP001218188">
    <property type="component" value="Unassembled WGS sequence"/>
</dbReference>
<proteinExistence type="predicted"/>